<feature type="transmembrane region" description="Helical" evidence="4">
    <location>
        <begin position="940"/>
        <end position="960"/>
    </location>
</feature>
<accession>A0A0G0JH95</accession>
<keyword evidence="1" id="KW-0732">Signal</keyword>
<dbReference type="SMART" id="SM00060">
    <property type="entry name" value="FN3"/>
    <property type="match status" value="3"/>
</dbReference>
<dbReference type="InterPro" id="IPR008969">
    <property type="entry name" value="CarboxyPept-like_regulatory"/>
</dbReference>
<dbReference type="Gene3D" id="2.60.40.1120">
    <property type="entry name" value="Carboxypeptidase-like, regulatory domain"/>
    <property type="match status" value="3"/>
</dbReference>
<feature type="domain" description="Fibronectin type-III" evidence="5">
    <location>
        <begin position="275"/>
        <end position="361"/>
    </location>
</feature>
<gene>
    <name evidence="6" type="ORF">US42_C0008G0002</name>
</gene>
<dbReference type="InterPro" id="IPR011936">
    <property type="entry name" value="Myxo_disulph_rpt"/>
</dbReference>
<dbReference type="SUPFAM" id="SSF49265">
    <property type="entry name" value="Fibronectin type III"/>
    <property type="match status" value="2"/>
</dbReference>
<feature type="transmembrane region" description="Helical" evidence="4">
    <location>
        <begin position="966"/>
        <end position="986"/>
    </location>
</feature>
<dbReference type="InterPro" id="IPR013783">
    <property type="entry name" value="Ig-like_fold"/>
</dbReference>
<dbReference type="STRING" id="1619046.US42_C0008G0002"/>
<dbReference type="AlphaFoldDB" id="A0A0G0JH95"/>
<sequence length="1117" mass="122917">MFGFNRKIFFASVFLIALFSLFYYSNSWAFTDVQNGGIGIGFSVPSICGNGVREGTEECDDGNLVEGDGCSAVCDNGGDPPTDRILPVIENVVKTPGNTSAKISWKATDNSGIIASQYFFYGIGNYAQAGTVVNLDNNRYEVNLAGLTTNVTYFFKIEASDPYSNKRTYTDEFDTVLVDTRAPNILNRHSTPSTTFCSVTWDTDELANGEINYGIFDSYGFNVSHASFLINHLLTLNNLIPNTLYHYRILSTDNAGNTTSTSDYTFTTLLDNISPDPPTDFVITVLSDSFKLDWNNPAKSGINADFAGVKLLRKIGGPAVSSTDGTLLYDGSNNTFTDNGVVKNIRYYYTLFSYDTSGNFSSGVSVDGIIVGTEICNNSLDDDNDTLVDCLDIQDCASQSYCLTPENCTDGIDNDGDLLVDCADTVDCASSCNPHFVEICNDNIDNDADTFIDCLDSDCRGTVYCPGTEICNNNLDDDGDTLVDCKDSDCDGYEKCGRGDSYACNDGLDNDGDALIDFPNDPGCSAFDDLDEYNPQIITIPDFQRITINDVIFSAGNGKIILSPYDQTITSLAGSGLQLKISASSLAFVNPIVSLKLAGASYLFNYNEQEKIYFLNLGFPSVGLHEAFIEVNYGTNGFDALAFKFKALGFGLIKDSENTLVADAEILLYESNGTVFSASVYAQSNPYFTNVNGGYGFVVPNGEYYLTIKKEGFNERVTPVFEVKNNVVNKDINLIKKIEEILVADPGETIKNLVAKFGEITLLTGQKIVDIKNNPEVKNAATPISIMAVAFTTLPFLSFAELLPFLRLLFLQPLFLLGRKKREKWGQIYNALNKLPVDLAIVRLVDAETGKILQSKVTDRNGRYAFVVEPGKYKLVVEKSGFVFPSSLLAGIKSDGRRVDIYHNEIIEVTEKDSIITVNVPLDVVGSSQKKPVRLIWQKVARVLQSTMAVAGFVLTAISFYISPVWYIGALLIVHIFLSLVFSRLAKPVKLKGWGIVYDARNKKPIGRTVARLFNADLNKLVASQITDRKGRYYFLAGDNKYFVTFEHPEYNSLKTETVDLSNKEADTVAVDVKLSKIDPEKVEIAGKKPENIIINDEKDKPDEKIEIKNKKEDIFG</sequence>
<keyword evidence="4" id="KW-0472">Membrane</keyword>
<evidence type="ECO:0000256" key="1">
    <source>
        <dbReference type="ARBA" id="ARBA00022729"/>
    </source>
</evidence>
<evidence type="ECO:0000256" key="4">
    <source>
        <dbReference type="SAM" id="Phobius"/>
    </source>
</evidence>
<evidence type="ECO:0000313" key="6">
    <source>
        <dbReference type="EMBL" id="KKQ27491.1"/>
    </source>
</evidence>
<dbReference type="Gene3D" id="2.60.40.10">
    <property type="entry name" value="Immunoglobulins"/>
    <property type="match status" value="1"/>
</dbReference>
<proteinExistence type="predicted"/>
<keyword evidence="3" id="KW-1015">Disulfide bond</keyword>
<keyword evidence="4" id="KW-1133">Transmembrane helix</keyword>
<dbReference type="InterPro" id="IPR003961">
    <property type="entry name" value="FN3_dom"/>
</dbReference>
<feature type="transmembrane region" description="Helical" evidence="4">
    <location>
        <begin position="784"/>
        <end position="810"/>
    </location>
</feature>
<evidence type="ECO:0000256" key="3">
    <source>
        <dbReference type="ARBA" id="ARBA00023157"/>
    </source>
</evidence>
<dbReference type="InterPro" id="IPR036116">
    <property type="entry name" value="FN3_sf"/>
</dbReference>
<organism evidence="6 7">
    <name type="scientific">Candidatus Magasanikbacteria bacterium GW2011_GWC2_37_14</name>
    <dbReference type="NCBI Taxonomy" id="1619046"/>
    <lineage>
        <taxon>Bacteria</taxon>
        <taxon>Candidatus Magasanikiibacteriota</taxon>
    </lineage>
</organism>
<comment type="caution">
    <text evidence="6">The sequence shown here is derived from an EMBL/GenBank/DDBJ whole genome shotgun (WGS) entry which is preliminary data.</text>
</comment>
<evidence type="ECO:0000256" key="2">
    <source>
        <dbReference type="ARBA" id="ARBA00022737"/>
    </source>
</evidence>
<name>A0A0G0JH95_9BACT</name>
<feature type="domain" description="Fibronectin type-III" evidence="5">
    <location>
        <begin position="179"/>
        <end position="258"/>
    </location>
</feature>
<evidence type="ECO:0000259" key="5">
    <source>
        <dbReference type="SMART" id="SM00060"/>
    </source>
</evidence>
<dbReference type="CDD" id="cd00063">
    <property type="entry name" value="FN3"/>
    <property type="match status" value="2"/>
</dbReference>
<dbReference type="EMBL" id="LBSX01000008">
    <property type="protein sequence ID" value="KKQ27491.1"/>
    <property type="molecule type" value="Genomic_DNA"/>
</dbReference>
<dbReference type="NCBIfam" id="TIGR02232">
    <property type="entry name" value="myxo_disulf_rpt"/>
    <property type="match status" value="1"/>
</dbReference>
<protein>
    <recommendedName>
        <fullName evidence="5">Fibronectin type-III domain-containing protein</fullName>
    </recommendedName>
</protein>
<dbReference type="SUPFAM" id="SSF49464">
    <property type="entry name" value="Carboxypeptidase regulatory domain-like"/>
    <property type="match status" value="3"/>
</dbReference>
<keyword evidence="2" id="KW-0677">Repeat</keyword>
<dbReference type="Proteomes" id="UP000034849">
    <property type="component" value="Unassembled WGS sequence"/>
</dbReference>
<dbReference type="Pfam" id="PF13948">
    <property type="entry name" value="DUF4215"/>
    <property type="match status" value="1"/>
</dbReference>
<keyword evidence="4" id="KW-0812">Transmembrane</keyword>
<evidence type="ECO:0000313" key="7">
    <source>
        <dbReference type="Proteomes" id="UP000034849"/>
    </source>
</evidence>
<reference evidence="6 7" key="1">
    <citation type="journal article" date="2015" name="Nature">
        <title>rRNA introns, odd ribosomes, and small enigmatic genomes across a large radiation of phyla.</title>
        <authorList>
            <person name="Brown C.T."/>
            <person name="Hug L.A."/>
            <person name="Thomas B.C."/>
            <person name="Sharon I."/>
            <person name="Castelle C.J."/>
            <person name="Singh A."/>
            <person name="Wilkins M.J."/>
            <person name="Williams K.H."/>
            <person name="Banfield J.F."/>
        </authorList>
    </citation>
    <scope>NUCLEOTIDE SEQUENCE [LARGE SCALE GENOMIC DNA]</scope>
</reference>
<feature type="domain" description="Fibronectin type-III" evidence="5">
    <location>
        <begin position="78"/>
        <end position="166"/>
    </location>
</feature>